<feature type="compositionally biased region" description="Polar residues" evidence="1">
    <location>
        <begin position="59"/>
        <end position="75"/>
    </location>
</feature>
<evidence type="ECO:0000313" key="3">
    <source>
        <dbReference type="Proteomes" id="UP000030742"/>
    </source>
</evidence>
<protein>
    <submittedName>
        <fullName evidence="2">Uncharacterized protein</fullName>
    </submittedName>
</protein>
<gene>
    <name evidence="2" type="ORF">D910_03397</name>
</gene>
<proteinExistence type="predicted"/>
<evidence type="ECO:0000313" key="2">
    <source>
        <dbReference type="EMBL" id="ERL85983.1"/>
    </source>
</evidence>
<feature type="region of interest" description="Disordered" evidence="1">
    <location>
        <begin position="1"/>
        <end position="31"/>
    </location>
</feature>
<sequence length="140" mass="14903">MFLEILTGNVSGADSSDSCSDDEMNGHDQEPLSVFVTPDHEVFSSISPPSSPIEIKCTQRPSPSRSLATKTSSVSTSQGSILSPLMYQTPQGMMYATPSNGGVLLSLAQGDPNNKTQFITIPLSMVANEQGHEPDGTKRK</sequence>
<feature type="region of interest" description="Disordered" evidence="1">
    <location>
        <begin position="44"/>
        <end position="75"/>
    </location>
</feature>
<organism evidence="2 3">
    <name type="scientific">Dendroctonus ponderosae</name>
    <name type="common">Mountain pine beetle</name>
    <dbReference type="NCBI Taxonomy" id="77166"/>
    <lineage>
        <taxon>Eukaryota</taxon>
        <taxon>Metazoa</taxon>
        <taxon>Ecdysozoa</taxon>
        <taxon>Arthropoda</taxon>
        <taxon>Hexapoda</taxon>
        <taxon>Insecta</taxon>
        <taxon>Pterygota</taxon>
        <taxon>Neoptera</taxon>
        <taxon>Endopterygota</taxon>
        <taxon>Coleoptera</taxon>
        <taxon>Polyphaga</taxon>
        <taxon>Cucujiformia</taxon>
        <taxon>Curculionidae</taxon>
        <taxon>Scolytinae</taxon>
        <taxon>Dendroctonus</taxon>
    </lineage>
</organism>
<dbReference type="AlphaFoldDB" id="U4U121"/>
<name>U4U121_DENPD</name>
<feature type="compositionally biased region" description="Low complexity" evidence="1">
    <location>
        <begin position="44"/>
        <end position="55"/>
    </location>
</feature>
<accession>U4U121</accession>
<evidence type="ECO:0000256" key="1">
    <source>
        <dbReference type="SAM" id="MobiDB-lite"/>
    </source>
</evidence>
<reference evidence="2 3" key="1">
    <citation type="journal article" date="2013" name="Genome Biol.">
        <title>Draft genome of the mountain pine beetle, Dendroctonus ponderosae Hopkins, a major forest pest.</title>
        <authorList>
            <person name="Keeling C.I."/>
            <person name="Yuen M.M."/>
            <person name="Liao N.Y."/>
            <person name="Docking T.R."/>
            <person name="Chan S.K."/>
            <person name="Taylor G.A."/>
            <person name="Palmquist D.L."/>
            <person name="Jackman S.D."/>
            <person name="Nguyen A."/>
            <person name="Li M."/>
            <person name="Henderson H."/>
            <person name="Janes J.K."/>
            <person name="Zhao Y."/>
            <person name="Pandoh P."/>
            <person name="Moore R."/>
            <person name="Sperling F.A."/>
            <person name="Huber D.P."/>
            <person name="Birol I."/>
            <person name="Jones S.J."/>
            <person name="Bohlmann J."/>
        </authorList>
    </citation>
    <scope>NUCLEOTIDE SEQUENCE</scope>
</reference>
<dbReference type="EMBL" id="KB631766">
    <property type="protein sequence ID" value="ERL85983.1"/>
    <property type="molecule type" value="Genomic_DNA"/>
</dbReference>
<dbReference type="Proteomes" id="UP000030742">
    <property type="component" value="Unassembled WGS sequence"/>
</dbReference>
<dbReference type="OrthoDB" id="6762990at2759"/>